<feature type="chain" id="PRO_5017716442" description="SbsA Ig-like domain-containing protein" evidence="3">
    <location>
        <begin position="26"/>
        <end position="505"/>
    </location>
</feature>
<protein>
    <recommendedName>
        <fullName evidence="4">SbsA Ig-like domain-containing protein</fullName>
    </recommendedName>
</protein>
<feature type="domain" description="SbsA Ig-like" evidence="4">
    <location>
        <begin position="37"/>
        <end position="136"/>
    </location>
</feature>
<name>A0A3E1NS19_9BACT</name>
<dbReference type="Pfam" id="PF13205">
    <property type="entry name" value="Big_5"/>
    <property type="match status" value="1"/>
</dbReference>
<dbReference type="InterPro" id="IPR032812">
    <property type="entry name" value="SbsA_Ig"/>
</dbReference>
<gene>
    <name evidence="5" type="ORF">DXN05_06280</name>
</gene>
<organism evidence="5 6">
    <name type="scientific">Deminuibacter soli</name>
    <dbReference type="NCBI Taxonomy" id="2291815"/>
    <lineage>
        <taxon>Bacteria</taxon>
        <taxon>Pseudomonadati</taxon>
        <taxon>Bacteroidota</taxon>
        <taxon>Chitinophagia</taxon>
        <taxon>Chitinophagales</taxon>
        <taxon>Chitinophagaceae</taxon>
        <taxon>Deminuibacter</taxon>
    </lineage>
</organism>
<feature type="region of interest" description="Disordered" evidence="2">
    <location>
        <begin position="474"/>
        <end position="505"/>
    </location>
</feature>
<reference evidence="5 6" key="1">
    <citation type="submission" date="2018-08" db="EMBL/GenBank/DDBJ databases">
        <title>Chitinophagaceae sp. K23C18032701, a novel bacterium isolated from forest soil.</title>
        <authorList>
            <person name="Wang C."/>
        </authorList>
    </citation>
    <scope>NUCLEOTIDE SEQUENCE [LARGE SCALE GENOMIC DNA]</scope>
    <source>
        <strain evidence="5 6">K23C18032701</strain>
    </source>
</reference>
<feature type="signal peptide" evidence="3">
    <location>
        <begin position="1"/>
        <end position="25"/>
    </location>
</feature>
<dbReference type="EMBL" id="QTJU01000001">
    <property type="protein sequence ID" value="RFM30558.1"/>
    <property type="molecule type" value="Genomic_DNA"/>
</dbReference>
<accession>A0A3E1NS19</accession>
<keyword evidence="1 3" id="KW-0732">Signal</keyword>
<comment type="caution">
    <text evidence="5">The sequence shown here is derived from an EMBL/GenBank/DDBJ whole genome shotgun (WGS) entry which is preliminary data.</text>
</comment>
<dbReference type="AlphaFoldDB" id="A0A3E1NS19"/>
<evidence type="ECO:0000313" key="6">
    <source>
        <dbReference type="Proteomes" id="UP000261284"/>
    </source>
</evidence>
<feature type="compositionally biased region" description="Polar residues" evidence="2">
    <location>
        <begin position="489"/>
        <end position="498"/>
    </location>
</feature>
<evidence type="ECO:0000256" key="2">
    <source>
        <dbReference type="SAM" id="MobiDB-lite"/>
    </source>
</evidence>
<dbReference type="OrthoDB" id="9809989at2"/>
<dbReference type="RefSeq" id="WP_116846314.1">
    <property type="nucleotide sequence ID" value="NZ_QTJU01000001.1"/>
</dbReference>
<dbReference type="Proteomes" id="UP000261284">
    <property type="component" value="Unassembled WGS sequence"/>
</dbReference>
<sequence length="505" mass="56746">MKRSAGWICLCVLLLALSAVLPTGCANIIPPSGGAKDTIAPVLLQSTPRDSTRHFTANRIVLNFDEYVTLDNYIENVIVSPYQKKPPQIDAKLRTITIKLKDSLEANTTYTINFGNAIKDVNEGNIAKQFKYVFTTGDTIDNGAISGRVQLAATGKIDTTLLVVLHNNLNDTAIHKLPPRYYAKLDGKGRFQFTNLPQGRFNMYVIPNDYNKRMDDSTKLFAFMDSSVTISAPHPNLVLYAFQEFVEKPRTSSNSQANANAKKKTEDKRLKFTTSLSAGNQDLLGNIEFIFNRKLKTFDSSKIILADTNNVPVKNVRYLWDTSLTKITLIHPWPEDTEFKLLLQKDAISDSADVSLLKGDTIRFRTKKESEYASMRLRFSGLDTAKHPVLQIVQGDKVIDSMPITKKEMFWPKYHPGEYFLRILLDDNNNGTWDPGHFWEGKKQQPELVFPADPAKVNLRTIFDSEWDVKIQYDLPPDAPKAAPKAPGNKSTAPSSNKGKPGRRN</sequence>
<keyword evidence="6" id="KW-1185">Reference proteome</keyword>
<evidence type="ECO:0000256" key="3">
    <source>
        <dbReference type="SAM" id="SignalP"/>
    </source>
</evidence>
<evidence type="ECO:0000313" key="5">
    <source>
        <dbReference type="EMBL" id="RFM30558.1"/>
    </source>
</evidence>
<evidence type="ECO:0000256" key="1">
    <source>
        <dbReference type="ARBA" id="ARBA00022729"/>
    </source>
</evidence>
<evidence type="ECO:0000259" key="4">
    <source>
        <dbReference type="Pfam" id="PF13205"/>
    </source>
</evidence>
<proteinExistence type="predicted"/>